<feature type="region of interest" description="Disordered" evidence="1">
    <location>
        <begin position="604"/>
        <end position="769"/>
    </location>
</feature>
<name>A0A832QDX4_9BACT</name>
<feature type="compositionally biased region" description="Polar residues" evidence="1">
    <location>
        <begin position="618"/>
        <end position="636"/>
    </location>
</feature>
<keyword evidence="2" id="KW-1133">Transmembrane helix</keyword>
<feature type="compositionally biased region" description="Low complexity" evidence="1">
    <location>
        <begin position="744"/>
        <end position="760"/>
    </location>
</feature>
<protein>
    <submittedName>
        <fullName evidence="3">Uncharacterized protein</fullName>
    </submittedName>
</protein>
<dbReference type="EMBL" id="DUTP01000006">
    <property type="protein sequence ID" value="HHX99681.1"/>
    <property type="molecule type" value="Genomic_DNA"/>
</dbReference>
<accession>A0A832QDX4</accession>
<evidence type="ECO:0000256" key="2">
    <source>
        <dbReference type="SAM" id="Phobius"/>
    </source>
</evidence>
<feature type="transmembrane region" description="Helical" evidence="2">
    <location>
        <begin position="520"/>
        <end position="544"/>
    </location>
</feature>
<sequence length="799" mass="88629">MPNRKFKTKESKRKSVLITTLFFLLSLPFVLYGVIQKTLDTRSKAFEELELSQANPCIISLPNVNPYTLEIGKSVRVQVDAKLESDGINNLKITDSEGSDIHSENFENAPLQIATSFVLTPTKSGLVDILGSIETISNAKIQCKISSPYNIKGVRAIENNSAPEFTSEPSASSKPSQNITTGVQYSYTLTAKDVDGDRINFFYSFTPKATWLKDIVLEDGANGKLKVTFKGTPDKPASYLAHVVIHDGYSKHVRSQSWVISVGQSENDTPIIRITNPLSSLRINHGSEFKASWNVSDLNHIPIFDLFMSKNPTDEETWIKMGESLPYNTSTRNISTEGLEEGTYKLIVKATDNQKPPKTGIGISPEIIISKATEIIPIIPEPIIKQRKPLIEDLVILQEPQVTNMSPSSTDEITNKRVTIKGTIIGSEKGEIEEDSIIFKIDDKDITENIKINKLSEREYTLIYQPEEDLENGLHRAEIAFKDSSGKEVKKSWEFTISSSTEEEDSSYKIFGKEISKRTLFIIGVGFLLIIVAIAVPILISLIWGKGSKLETKATAYSTRNTPERDNTEEEYVTPTVNEDIHKKVNSVKQKNITVTQKDNYTAPKDIDIGEKKEELIPTQQKDSTNIPPKSSTTKPTLMEKKKEKEPTFKPIVHVQKPATKPKETAPTPPPTTTPVPPSTTSSPAEETKKEEPVFKPTVHVQKPTTKEESTIPTPTPMTTPVLSPTHVEEEKNVKSTRKPEDITPGVLTTPTTPVSPTTTEEIQEPEAPDPAIFQAIAAQIEEQKTQEAKSQPTPNTPA</sequence>
<feature type="compositionally biased region" description="Polar residues" evidence="1">
    <location>
        <begin position="790"/>
        <end position="799"/>
    </location>
</feature>
<evidence type="ECO:0000256" key="1">
    <source>
        <dbReference type="SAM" id="MobiDB-lite"/>
    </source>
</evidence>
<feature type="region of interest" description="Disordered" evidence="1">
    <location>
        <begin position="780"/>
        <end position="799"/>
    </location>
</feature>
<gene>
    <name evidence="3" type="ORF">GX533_03360</name>
</gene>
<evidence type="ECO:0000313" key="4">
    <source>
        <dbReference type="Proteomes" id="UP000576550"/>
    </source>
</evidence>
<dbReference type="Proteomes" id="UP000576550">
    <property type="component" value="Unassembled WGS sequence"/>
</dbReference>
<keyword evidence="2" id="KW-0812">Transmembrane</keyword>
<feature type="compositionally biased region" description="Pro residues" evidence="1">
    <location>
        <begin position="667"/>
        <end position="678"/>
    </location>
</feature>
<organism evidence="3 4">
    <name type="scientific">Candidatus Dojkabacteria bacterium</name>
    <dbReference type="NCBI Taxonomy" id="2099670"/>
    <lineage>
        <taxon>Bacteria</taxon>
        <taxon>Candidatus Dojkabacteria</taxon>
    </lineage>
</organism>
<dbReference type="AlphaFoldDB" id="A0A832QDX4"/>
<comment type="caution">
    <text evidence="3">The sequence shown here is derived from an EMBL/GenBank/DDBJ whole genome shotgun (WGS) entry which is preliminary data.</text>
</comment>
<proteinExistence type="predicted"/>
<keyword evidence="2" id="KW-0472">Membrane</keyword>
<feature type="compositionally biased region" description="Low complexity" evidence="1">
    <location>
        <begin position="711"/>
        <end position="726"/>
    </location>
</feature>
<evidence type="ECO:0000313" key="3">
    <source>
        <dbReference type="EMBL" id="HHX99681.1"/>
    </source>
</evidence>
<feature type="compositionally biased region" description="Basic and acidic residues" evidence="1">
    <location>
        <begin position="727"/>
        <end position="742"/>
    </location>
</feature>
<reference evidence="3 4" key="1">
    <citation type="journal article" date="2020" name="Biotechnol. Biofuels">
        <title>New insights from the biogas microbiome by comprehensive genome-resolved metagenomics of nearly 1600 species originating from multiple anaerobic digesters.</title>
        <authorList>
            <person name="Campanaro S."/>
            <person name="Treu L."/>
            <person name="Rodriguez-R L.M."/>
            <person name="Kovalovszki A."/>
            <person name="Ziels R.M."/>
            <person name="Maus I."/>
            <person name="Zhu X."/>
            <person name="Kougias P.G."/>
            <person name="Basile A."/>
            <person name="Luo G."/>
            <person name="Schluter A."/>
            <person name="Konstantinidis K.T."/>
            <person name="Angelidaki I."/>
        </authorList>
    </citation>
    <scope>NUCLEOTIDE SEQUENCE [LARGE SCALE GENOMIC DNA]</scope>
    <source>
        <strain evidence="3">AS05jafATM_89</strain>
    </source>
</reference>
<feature type="compositionally biased region" description="Basic and acidic residues" evidence="1">
    <location>
        <begin position="605"/>
        <end position="616"/>
    </location>
</feature>
<feature type="compositionally biased region" description="Basic and acidic residues" evidence="1">
    <location>
        <begin position="638"/>
        <end position="648"/>
    </location>
</feature>